<dbReference type="Gene3D" id="3.30.70.330">
    <property type="match status" value="2"/>
</dbReference>
<feature type="compositionally biased region" description="Polar residues" evidence="4">
    <location>
        <begin position="474"/>
        <end position="484"/>
    </location>
</feature>
<evidence type="ECO:0000313" key="7">
    <source>
        <dbReference type="Proteomes" id="UP001147782"/>
    </source>
</evidence>
<dbReference type="RefSeq" id="XP_056555868.1">
    <property type="nucleotide sequence ID" value="XM_056700455.1"/>
</dbReference>
<feature type="compositionally biased region" description="Polar residues" evidence="4">
    <location>
        <begin position="498"/>
        <end position="517"/>
    </location>
</feature>
<dbReference type="OrthoDB" id="271725at2759"/>
<name>A0A9W9S697_9EURO</name>
<feature type="region of interest" description="Disordered" evidence="4">
    <location>
        <begin position="562"/>
        <end position="617"/>
    </location>
</feature>
<evidence type="ECO:0000256" key="4">
    <source>
        <dbReference type="SAM" id="MobiDB-lite"/>
    </source>
</evidence>
<accession>A0A9W9S697</accession>
<keyword evidence="2 3" id="KW-0694">RNA-binding</keyword>
<feature type="compositionally biased region" description="Basic and acidic residues" evidence="4">
    <location>
        <begin position="459"/>
        <end position="469"/>
    </location>
</feature>
<dbReference type="Proteomes" id="UP001147782">
    <property type="component" value="Unassembled WGS sequence"/>
</dbReference>
<feature type="domain" description="RRM" evidence="5">
    <location>
        <begin position="282"/>
        <end position="366"/>
    </location>
</feature>
<dbReference type="GeneID" id="81439634"/>
<dbReference type="PROSITE" id="PS50102">
    <property type="entry name" value="RRM"/>
    <property type="match status" value="2"/>
</dbReference>
<reference evidence="6" key="1">
    <citation type="submission" date="2022-11" db="EMBL/GenBank/DDBJ databases">
        <authorList>
            <person name="Petersen C."/>
        </authorList>
    </citation>
    <scope>NUCLEOTIDE SEQUENCE</scope>
    <source>
        <strain evidence="6">IBT 29864</strain>
    </source>
</reference>
<dbReference type="SMART" id="SM00360">
    <property type="entry name" value="RRM"/>
    <property type="match status" value="2"/>
</dbReference>
<dbReference type="PANTHER" id="PTHR24012">
    <property type="entry name" value="RNA BINDING PROTEIN"/>
    <property type="match status" value="1"/>
</dbReference>
<dbReference type="Pfam" id="PF00076">
    <property type="entry name" value="RRM_1"/>
    <property type="match status" value="2"/>
</dbReference>
<dbReference type="EMBL" id="JAPZBS010000005">
    <property type="protein sequence ID" value="KAJ5371434.1"/>
    <property type="molecule type" value="Genomic_DNA"/>
</dbReference>
<feature type="region of interest" description="Disordered" evidence="4">
    <location>
        <begin position="455"/>
        <end position="517"/>
    </location>
</feature>
<dbReference type="FunFam" id="3.30.70.330:FF:000323">
    <property type="entry name" value="RNA binding protein MSSP-2"/>
    <property type="match status" value="1"/>
</dbReference>
<dbReference type="SUPFAM" id="SSF54928">
    <property type="entry name" value="RNA-binding domain, RBD"/>
    <property type="match status" value="2"/>
</dbReference>
<dbReference type="GO" id="GO:0003723">
    <property type="term" value="F:RNA binding"/>
    <property type="evidence" value="ECO:0007669"/>
    <property type="project" value="UniProtKB-UniRule"/>
</dbReference>
<reference evidence="6" key="2">
    <citation type="journal article" date="2023" name="IMA Fungus">
        <title>Comparative genomic study of the Penicillium genus elucidates a diverse pangenome and 15 lateral gene transfer events.</title>
        <authorList>
            <person name="Petersen C."/>
            <person name="Sorensen T."/>
            <person name="Nielsen M.R."/>
            <person name="Sondergaard T.E."/>
            <person name="Sorensen J.L."/>
            <person name="Fitzpatrick D.A."/>
            <person name="Frisvad J.C."/>
            <person name="Nielsen K.L."/>
        </authorList>
    </citation>
    <scope>NUCLEOTIDE SEQUENCE</scope>
    <source>
        <strain evidence="6">IBT 29864</strain>
    </source>
</reference>
<evidence type="ECO:0000256" key="2">
    <source>
        <dbReference type="ARBA" id="ARBA00022884"/>
    </source>
</evidence>
<dbReference type="InterPro" id="IPR012677">
    <property type="entry name" value="Nucleotide-bd_a/b_plait_sf"/>
</dbReference>
<comment type="caution">
    <text evidence="6">The sequence shown here is derived from an EMBL/GenBank/DDBJ whole genome shotgun (WGS) entry which is preliminary data.</text>
</comment>
<proteinExistence type="predicted"/>
<organism evidence="6 7">
    <name type="scientific">Penicillium cataractarum</name>
    <dbReference type="NCBI Taxonomy" id="2100454"/>
    <lineage>
        <taxon>Eukaryota</taxon>
        <taxon>Fungi</taxon>
        <taxon>Dikarya</taxon>
        <taxon>Ascomycota</taxon>
        <taxon>Pezizomycotina</taxon>
        <taxon>Eurotiomycetes</taxon>
        <taxon>Eurotiomycetidae</taxon>
        <taxon>Eurotiales</taxon>
        <taxon>Aspergillaceae</taxon>
        <taxon>Penicillium</taxon>
    </lineage>
</organism>
<keyword evidence="1" id="KW-0677">Repeat</keyword>
<protein>
    <recommendedName>
        <fullName evidence="5">RRM domain-containing protein</fullName>
    </recommendedName>
</protein>
<evidence type="ECO:0000259" key="5">
    <source>
        <dbReference type="PROSITE" id="PS50102"/>
    </source>
</evidence>
<gene>
    <name evidence="6" type="ORF">N7496_007526</name>
</gene>
<feature type="region of interest" description="Disordered" evidence="4">
    <location>
        <begin position="1"/>
        <end position="20"/>
    </location>
</feature>
<evidence type="ECO:0000256" key="3">
    <source>
        <dbReference type="PROSITE-ProRule" id="PRU00176"/>
    </source>
</evidence>
<evidence type="ECO:0000313" key="6">
    <source>
        <dbReference type="EMBL" id="KAJ5371434.1"/>
    </source>
</evidence>
<evidence type="ECO:0000256" key="1">
    <source>
        <dbReference type="ARBA" id="ARBA00022737"/>
    </source>
</evidence>
<feature type="compositionally biased region" description="Polar residues" evidence="4">
    <location>
        <begin position="1"/>
        <end position="12"/>
    </location>
</feature>
<dbReference type="InterPro" id="IPR000504">
    <property type="entry name" value="RRM_dom"/>
</dbReference>
<dbReference type="InterPro" id="IPR035979">
    <property type="entry name" value="RBD_domain_sf"/>
</dbReference>
<dbReference type="AlphaFoldDB" id="A0A9W9S697"/>
<sequence length="617" mass="68340">MNPQSTQITTPSGAVPGTNGMVSPIHLEPRTPYPYGYPQGANMPVHGNTGPMPQFVPAPSMGFQAHCANSGGKVRAPVPMNIIPNMNANMNANMNGALNGPIGWSNANGSMYKTSFVPYPNTPFYNGMQQMSSFPSGSVSTPVSMHPANTPMVHGDYHWQYMMNYGFPNHSVNQDSWTAFNGQHGPNSENTMPMSCFNRGQYNPGMDSPTLLGYPYGNMYPQTVSNVPFSVQVMRTETGYAAQDMEALTQQEPAIPRAVRAMWSPQSELSLAKCLENREGITNVYIRGFLPDTTDEILHAYAARFGEIERLKAIVDLETGLCKGFGFVQFRDYTSCENCIRAFFYLGYQASYAQKSRNSRLKELEDRSSTNIYCTNIPHDWAEVDLRAHFEPYRVVSEKISRDEVTAVSKEVGFARFETREIAEAVLAEFHNVVAGPKKAKLLLRFADTKAQKLLKQQSNERRAYRTREYNQAVGMQQGSTPSPTVRRPRHPNAHITPDSQQSINISPDQISSNWTPATSISPTYALMKKHGNGAPRNAPVQSLSALQNTTMYREGFLHRRSMTEISGSSMTPRPGSPDLEPRSYMSSPRKENFKAGSMSPIPSRMALTVPTPGSCA</sequence>
<keyword evidence="7" id="KW-1185">Reference proteome</keyword>
<feature type="domain" description="RRM" evidence="5">
    <location>
        <begin position="370"/>
        <end position="449"/>
    </location>
</feature>